<evidence type="ECO:0000256" key="3">
    <source>
        <dbReference type="ARBA" id="ARBA00022722"/>
    </source>
</evidence>
<reference evidence="10 11" key="1">
    <citation type="submission" date="2020-08" db="EMBL/GenBank/DDBJ databases">
        <title>Bridging the membrane lipid divide: bacteria of the FCB group superphylum have the potential to synthesize archaeal ether lipids.</title>
        <authorList>
            <person name="Villanueva L."/>
            <person name="Von Meijenfeldt F.A.B."/>
            <person name="Westbye A.B."/>
            <person name="Yadav S."/>
            <person name="Hopmans E.C."/>
            <person name="Dutilh B.E."/>
            <person name="Sinninghe Damste J.S."/>
        </authorList>
    </citation>
    <scope>NUCLEOTIDE SEQUENCE [LARGE SCALE GENOMIC DNA]</scope>
    <source>
        <strain evidence="10">NIOZ-UU17</strain>
    </source>
</reference>
<keyword evidence="3 8" id="KW-0540">Nuclease</keyword>
<sequence length="137" mass="15697">MGVILDTSVLIEAERQEFEIDKFTENREEEIFGLSVITVSELLHGVYRADSTKRRLRRSAYVEKAIELFPIYVFEISIARIYAELWSDLSKKGIQIGAHDLIIGSTALSFGFSVATNNIRHFERIEGLKIEILTFNK</sequence>
<dbReference type="InterPro" id="IPR050556">
    <property type="entry name" value="Type_II_TA_system_RNase"/>
</dbReference>
<keyword evidence="5 8" id="KW-0378">Hydrolase</keyword>
<dbReference type="InterPro" id="IPR022907">
    <property type="entry name" value="VapC_family"/>
</dbReference>
<feature type="domain" description="PIN" evidence="9">
    <location>
        <begin position="3"/>
        <end position="126"/>
    </location>
</feature>
<feature type="binding site" evidence="8">
    <location>
        <position position="100"/>
    </location>
    <ligand>
        <name>Mg(2+)</name>
        <dbReference type="ChEBI" id="CHEBI:18420"/>
    </ligand>
</feature>
<dbReference type="Proteomes" id="UP000605201">
    <property type="component" value="Unassembled WGS sequence"/>
</dbReference>
<dbReference type="CDD" id="cd18733">
    <property type="entry name" value="PIN_RfVapC1-like"/>
    <property type="match status" value="1"/>
</dbReference>
<keyword evidence="4 8" id="KW-0479">Metal-binding</keyword>
<evidence type="ECO:0000256" key="6">
    <source>
        <dbReference type="ARBA" id="ARBA00022842"/>
    </source>
</evidence>
<keyword evidence="6 8" id="KW-0460">Magnesium</keyword>
<evidence type="ECO:0000259" key="9">
    <source>
        <dbReference type="Pfam" id="PF01850"/>
    </source>
</evidence>
<dbReference type="GO" id="GO:0016787">
    <property type="term" value="F:hydrolase activity"/>
    <property type="evidence" value="ECO:0007669"/>
    <property type="project" value="UniProtKB-KW"/>
</dbReference>
<dbReference type="Gene3D" id="3.40.50.1010">
    <property type="entry name" value="5'-nuclease"/>
    <property type="match status" value="1"/>
</dbReference>
<proteinExistence type="inferred from homology"/>
<dbReference type="GO" id="GO:0000287">
    <property type="term" value="F:magnesium ion binding"/>
    <property type="evidence" value="ECO:0007669"/>
    <property type="project" value="UniProtKB-UniRule"/>
</dbReference>
<evidence type="ECO:0000256" key="2">
    <source>
        <dbReference type="ARBA" id="ARBA00022649"/>
    </source>
</evidence>
<evidence type="ECO:0000313" key="10">
    <source>
        <dbReference type="EMBL" id="MBC8431065.1"/>
    </source>
</evidence>
<feature type="binding site" evidence="8">
    <location>
        <position position="6"/>
    </location>
    <ligand>
        <name>Mg(2+)</name>
        <dbReference type="ChEBI" id="CHEBI:18420"/>
    </ligand>
</feature>
<keyword evidence="2 8" id="KW-1277">Toxin-antitoxin system</keyword>
<evidence type="ECO:0000256" key="8">
    <source>
        <dbReference type="HAMAP-Rule" id="MF_00265"/>
    </source>
</evidence>
<comment type="function">
    <text evidence="8">Toxic component of a toxin-antitoxin (TA) system. An RNase.</text>
</comment>
<evidence type="ECO:0000256" key="7">
    <source>
        <dbReference type="ARBA" id="ARBA00038093"/>
    </source>
</evidence>
<accession>A0A8J6NWF0</accession>
<comment type="similarity">
    <text evidence="7 8">Belongs to the PINc/VapC protein family.</text>
</comment>
<name>A0A8J6NWF0_9BACT</name>
<evidence type="ECO:0000313" key="11">
    <source>
        <dbReference type="Proteomes" id="UP000605201"/>
    </source>
</evidence>
<dbReference type="HAMAP" id="MF_00265">
    <property type="entry name" value="VapC_Nob1"/>
    <property type="match status" value="1"/>
</dbReference>
<protein>
    <recommendedName>
        <fullName evidence="8">Ribonuclease VapC</fullName>
        <shortName evidence="8">RNase VapC</shortName>
        <ecNumber evidence="8">3.1.-.-</ecNumber>
    </recommendedName>
    <alternativeName>
        <fullName evidence="8">Toxin VapC</fullName>
    </alternativeName>
</protein>
<dbReference type="AlphaFoldDB" id="A0A8J6NWF0"/>
<comment type="caution">
    <text evidence="10">The sequence shown here is derived from an EMBL/GenBank/DDBJ whole genome shotgun (WGS) entry which is preliminary data.</text>
</comment>
<comment type="cofactor">
    <cofactor evidence="1 8">
        <name>Mg(2+)</name>
        <dbReference type="ChEBI" id="CHEBI:18420"/>
    </cofactor>
</comment>
<dbReference type="GO" id="GO:0090729">
    <property type="term" value="F:toxin activity"/>
    <property type="evidence" value="ECO:0007669"/>
    <property type="project" value="UniProtKB-KW"/>
</dbReference>
<organism evidence="10 11">
    <name type="scientific">Candidatus Desulfatibia vada</name>
    <dbReference type="NCBI Taxonomy" id="2841696"/>
    <lineage>
        <taxon>Bacteria</taxon>
        <taxon>Pseudomonadati</taxon>
        <taxon>Thermodesulfobacteriota</taxon>
        <taxon>Desulfobacteria</taxon>
        <taxon>Desulfobacterales</taxon>
        <taxon>Desulfobacterales incertae sedis</taxon>
        <taxon>Candidatus Desulfatibia</taxon>
    </lineage>
</organism>
<evidence type="ECO:0000256" key="4">
    <source>
        <dbReference type="ARBA" id="ARBA00022723"/>
    </source>
</evidence>
<evidence type="ECO:0000256" key="1">
    <source>
        <dbReference type="ARBA" id="ARBA00001946"/>
    </source>
</evidence>
<dbReference type="PANTHER" id="PTHR33653">
    <property type="entry name" value="RIBONUCLEASE VAPC2"/>
    <property type="match status" value="1"/>
</dbReference>
<dbReference type="GO" id="GO:0004540">
    <property type="term" value="F:RNA nuclease activity"/>
    <property type="evidence" value="ECO:0007669"/>
    <property type="project" value="InterPro"/>
</dbReference>
<keyword evidence="8" id="KW-0800">Toxin</keyword>
<dbReference type="EMBL" id="JACNIG010000108">
    <property type="protein sequence ID" value="MBC8431065.1"/>
    <property type="molecule type" value="Genomic_DNA"/>
</dbReference>
<dbReference type="EC" id="3.1.-.-" evidence="8"/>
<dbReference type="SUPFAM" id="SSF88723">
    <property type="entry name" value="PIN domain-like"/>
    <property type="match status" value="1"/>
</dbReference>
<dbReference type="InterPro" id="IPR029060">
    <property type="entry name" value="PIN-like_dom_sf"/>
</dbReference>
<gene>
    <name evidence="8" type="primary">vapC</name>
    <name evidence="10" type="ORF">H8D96_04015</name>
</gene>
<dbReference type="Pfam" id="PF01850">
    <property type="entry name" value="PIN"/>
    <property type="match status" value="1"/>
</dbReference>
<dbReference type="PANTHER" id="PTHR33653:SF1">
    <property type="entry name" value="RIBONUCLEASE VAPC2"/>
    <property type="match status" value="1"/>
</dbReference>
<evidence type="ECO:0000256" key="5">
    <source>
        <dbReference type="ARBA" id="ARBA00022801"/>
    </source>
</evidence>
<dbReference type="InterPro" id="IPR002716">
    <property type="entry name" value="PIN_dom"/>
</dbReference>